<dbReference type="STRING" id="988480.A0A075ASG9"/>
<evidence type="ECO:0000259" key="8">
    <source>
        <dbReference type="Pfam" id="PF03828"/>
    </source>
</evidence>
<accession>A0A075ASG9</accession>
<feature type="compositionally biased region" description="Basic residues" evidence="7">
    <location>
        <begin position="365"/>
        <end position="379"/>
    </location>
</feature>
<evidence type="ECO:0000256" key="6">
    <source>
        <dbReference type="ARBA" id="ARBA00022842"/>
    </source>
</evidence>
<dbReference type="PANTHER" id="PTHR23092:SF15">
    <property type="entry name" value="INACTIVE NON-CANONICAL POLY(A) RNA POLYMERASE PROTEIN TRF4-2-RELATED"/>
    <property type="match status" value="1"/>
</dbReference>
<evidence type="ECO:0000259" key="9">
    <source>
        <dbReference type="Pfam" id="PF22600"/>
    </source>
</evidence>
<protein>
    <recommendedName>
        <fullName evidence="3">polynucleotide adenylyltransferase</fullName>
        <ecNumber evidence="3">2.7.7.19</ecNumber>
    </recommendedName>
</protein>
<keyword evidence="11" id="KW-1185">Reference proteome</keyword>
<dbReference type="SUPFAM" id="SSF81301">
    <property type="entry name" value="Nucleotidyltransferase"/>
    <property type="match status" value="1"/>
</dbReference>
<dbReference type="GO" id="GO:0005730">
    <property type="term" value="C:nucleolus"/>
    <property type="evidence" value="ECO:0007669"/>
    <property type="project" value="TreeGrafter"/>
</dbReference>
<dbReference type="Pfam" id="PF03828">
    <property type="entry name" value="PAP_assoc"/>
    <property type="match status" value="1"/>
</dbReference>
<dbReference type="Gene3D" id="1.10.1410.10">
    <property type="match status" value="1"/>
</dbReference>
<dbReference type="GO" id="GO:0003729">
    <property type="term" value="F:mRNA binding"/>
    <property type="evidence" value="ECO:0007669"/>
    <property type="project" value="TreeGrafter"/>
</dbReference>
<dbReference type="OrthoDB" id="273917at2759"/>
<dbReference type="GO" id="GO:0010605">
    <property type="term" value="P:negative regulation of macromolecule metabolic process"/>
    <property type="evidence" value="ECO:0007669"/>
    <property type="project" value="UniProtKB-ARBA"/>
</dbReference>
<dbReference type="InterPro" id="IPR002058">
    <property type="entry name" value="PAP_assoc"/>
</dbReference>
<dbReference type="Pfam" id="PF22600">
    <property type="entry name" value="MTPAP-like_central"/>
    <property type="match status" value="1"/>
</dbReference>
<organism evidence="10 11">
    <name type="scientific">Rozella allomycis (strain CSF55)</name>
    <dbReference type="NCBI Taxonomy" id="988480"/>
    <lineage>
        <taxon>Eukaryota</taxon>
        <taxon>Fungi</taxon>
        <taxon>Fungi incertae sedis</taxon>
        <taxon>Cryptomycota</taxon>
        <taxon>Cryptomycota incertae sedis</taxon>
        <taxon>Rozella</taxon>
    </lineage>
</organism>
<proteinExistence type="inferred from homology"/>
<keyword evidence="4" id="KW-0808">Transferase</keyword>
<evidence type="ECO:0000313" key="11">
    <source>
        <dbReference type="Proteomes" id="UP000030755"/>
    </source>
</evidence>
<dbReference type="CDD" id="cd05402">
    <property type="entry name" value="NT_PAP_TUTase"/>
    <property type="match status" value="1"/>
</dbReference>
<dbReference type="GO" id="GO:1990817">
    <property type="term" value="F:poly(A) RNA polymerase activity"/>
    <property type="evidence" value="ECO:0007669"/>
    <property type="project" value="UniProtKB-EC"/>
</dbReference>
<dbReference type="EMBL" id="KE561209">
    <property type="protein sequence ID" value="EPZ31651.1"/>
    <property type="molecule type" value="Genomic_DNA"/>
</dbReference>
<evidence type="ECO:0000256" key="2">
    <source>
        <dbReference type="ARBA" id="ARBA00008593"/>
    </source>
</evidence>
<dbReference type="GO" id="GO:0031123">
    <property type="term" value="P:RNA 3'-end processing"/>
    <property type="evidence" value="ECO:0007669"/>
    <property type="project" value="TreeGrafter"/>
</dbReference>
<sequence length="386" mass="44462">MVYRAAYDRFPTDRLNLEVASFVDYISPNEYDIKARTHVVERVEKAVKSIWPDATVKVFGSFDTSLFLPSSDIDIVVFCPTSNELKKVAKSLIRHGIALYQDIKLIKKARIPLVKFKDALFKYDVDISFNIDSGIDSAKISKDYLEEHPALRPLLLLLKQFLSIRKLNEVFTGGLGSYATMLMIVHFLKLHPMLQMGLINEEENVGVLFLEFLELYGKKLNYEKVGLSLLHLNYYNRKTAGRVLDGVKRPYLLSIEDPQDPENDVTKSSYNMYNVKLSFVHAFNILTNTIKRLRRDSEPSSLLSLIISMDPSVIRHRNQVAKIIAGGVTESLRNEIIEETSHLNLSNKEIERIERVAIKKTESIKRKRQKQKEKKKKKKNNEENIE</sequence>
<evidence type="ECO:0000256" key="5">
    <source>
        <dbReference type="ARBA" id="ARBA00022723"/>
    </source>
</evidence>
<dbReference type="Gene3D" id="3.30.460.10">
    <property type="entry name" value="Beta Polymerase, domain 2"/>
    <property type="match status" value="1"/>
</dbReference>
<dbReference type="InterPro" id="IPR054708">
    <property type="entry name" value="MTPAP-like_central"/>
</dbReference>
<reference evidence="10 11" key="1">
    <citation type="journal article" date="2013" name="Curr. Biol.">
        <title>Shared signatures of parasitism and phylogenomics unite Cryptomycota and microsporidia.</title>
        <authorList>
            <person name="James T.Y."/>
            <person name="Pelin A."/>
            <person name="Bonen L."/>
            <person name="Ahrendt S."/>
            <person name="Sain D."/>
            <person name="Corradi N."/>
            <person name="Stajich J.E."/>
        </authorList>
    </citation>
    <scope>NUCLEOTIDE SEQUENCE [LARGE SCALE GENOMIC DNA]</scope>
    <source>
        <strain evidence="10 11">CSF55</strain>
    </source>
</reference>
<dbReference type="OMA" id="LIGWLEM"/>
<dbReference type="FunFam" id="3.30.460.10:FF:000006">
    <property type="entry name" value="non-canonical poly(A) RNA polymerase PAPD5"/>
    <property type="match status" value="1"/>
</dbReference>
<keyword evidence="5" id="KW-0479">Metal-binding</keyword>
<gene>
    <name evidence="10" type="ORF">O9G_000130</name>
</gene>
<dbReference type="GO" id="GO:0043634">
    <property type="term" value="P:polyadenylation-dependent ncRNA catabolic process"/>
    <property type="evidence" value="ECO:0007669"/>
    <property type="project" value="TreeGrafter"/>
</dbReference>
<dbReference type="SUPFAM" id="SSF81631">
    <property type="entry name" value="PAP/OAS1 substrate-binding domain"/>
    <property type="match status" value="1"/>
</dbReference>
<evidence type="ECO:0000256" key="4">
    <source>
        <dbReference type="ARBA" id="ARBA00022679"/>
    </source>
</evidence>
<dbReference type="Proteomes" id="UP000030755">
    <property type="component" value="Unassembled WGS sequence"/>
</dbReference>
<evidence type="ECO:0000256" key="1">
    <source>
        <dbReference type="ARBA" id="ARBA00001936"/>
    </source>
</evidence>
<evidence type="ECO:0000256" key="3">
    <source>
        <dbReference type="ARBA" id="ARBA00012388"/>
    </source>
</evidence>
<keyword evidence="6" id="KW-0460">Magnesium</keyword>
<dbReference type="GO" id="GO:0046872">
    <property type="term" value="F:metal ion binding"/>
    <property type="evidence" value="ECO:0007669"/>
    <property type="project" value="UniProtKB-KW"/>
</dbReference>
<feature type="domain" description="PAP-associated" evidence="8">
    <location>
        <begin position="204"/>
        <end position="263"/>
    </location>
</feature>
<dbReference type="HOGENOM" id="CLU_013572_0_0_1"/>
<feature type="region of interest" description="Disordered" evidence="7">
    <location>
        <begin position="361"/>
        <end position="386"/>
    </location>
</feature>
<dbReference type="PANTHER" id="PTHR23092">
    <property type="entry name" value="POLY(A) RNA POLYMERASE"/>
    <property type="match status" value="1"/>
</dbReference>
<comment type="similarity">
    <text evidence="2">Belongs to the DNA polymerase type-B-like family.</text>
</comment>
<dbReference type="AlphaFoldDB" id="A0A075ASG9"/>
<dbReference type="InterPro" id="IPR045862">
    <property type="entry name" value="Trf4-like"/>
</dbReference>
<name>A0A075ASG9_ROZAC</name>
<evidence type="ECO:0000256" key="7">
    <source>
        <dbReference type="SAM" id="MobiDB-lite"/>
    </source>
</evidence>
<feature type="domain" description="Poly(A) RNA polymerase mitochondrial-like central palm" evidence="9">
    <location>
        <begin position="17"/>
        <end position="142"/>
    </location>
</feature>
<evidence type="ECO:0000313" key="10">
    <source>
        <dbReference type="EMBL" id="EPZ31651.1"/>
    </source>
</evidence>
<dbReference type="EC" id="2.7.7.19" evidence="3"/>
<comment type="cofactor">
    <cofactor evidence="1">
        <name>Mn(2+)</name>
        <dbReference type="ChEBI" id="CHEBI:29035"/>
    </cofactor>
</comment>
<dbReference type="InterPro" id="IPR043519">
    <property type="entry name" value="NT_sf"/>
</dbReference>
<dbReference type="GO" id="GO:0031499">
    <property type="term" value="C:TRAMP complex"/>
    <property type="evidence" value="ECO:0007669"/>
    <property type="project" value="TreeGrafter"/>
</dbReference>